<feature type="compositionally biased region" description="Polar residues" evidence="2">
    <location>
        <begin position="144"/>
        <end position="160"/>
    </location>
</feature>
<dbReference type="EMBL" id="LJIJ01000541">
    <property type="protein sequence ID" value="ODM96424.1"/>
    <property type="molecule type" value="Genomic_DNA"/>
</dbReference>
<dbReference type="CDD" id="cd18315">
    <property type="entry name" value="BTB_POZ_BAB-like"/>
    <property type="match status" value="1"/>
</dbReference>
<dbReference type="Gene3D" id="3.30.710.10">
    <property type="entry name" value="Potassium Channel Kv1.1, Chain A"/>
    <property type="match status" value="1"/>
</dbReference>
<sequence>MESKNQYKLRRKDHSNSVLQAIARQLTEERFTDITLSCHGQIIKCHQMILSACSSYFNQIILDMATPNLVICLDEIKFWQLEALVAYMYTGQITMGYGKLKQFINAVAKFKIRGLVKEVKAHLQNLNNRKKVKTMKRGNAVGPGSSQAPNSTGTTPNTQEGPAMRKLVQGKRKRTSEPPGLLKIGSNDNAVARAGVELNAVKKVAKPARNLNQSNGASTALLSVPEKSPKTKSGRAGNVPTAAKPGAKKAIPVVNSKSGGIITQSESPTSGDILWAALTFGARLPLDKKQQLEVRTGQELEMVWETNQLEKG</sequence>
<reference evidence="4 5" key="1">
    <citation type="journal article" date="2016" name="Genome Biol. Evol.">
        <title>Gene Family Evolution Reflects Adaptation to Soil Environmental Stressors in the Genome of the Collembolan Orchesella cincta.</title>
        <authorList>
            <person name="Faddeeva-Vakhrusheva A."/>
            <person name="Derks M.F."/>
            <person name="Anvar S.Y."/>
            <person name="Agamennone V."/>
            <person name="Suring W."/>
            <person name="Smit S."/>
            <person name="van Straalen N.M."/>
            <person name="Roelofs D."/>
        </authorList>
    </citation>
    <scope>NUCLEOTIDE SEQUENCE [LARGE SCALE GENOMIC DNA]</scope>
    <source>
        <tissue evidence="4">Mixed pool</tissue>
    </source>
</reference>
<evidence type="ECO:0000256" key="1">
    <source>
        <dbReference type="ARBA" id="ARBA00023242"/>
    </source>
</evidence>
<dbReference type="InterPro" id="IPR000210">
    <property type="entry name" value="BTB/POZ_dom"/>
</dbReference>
<protein>
    <submittedName>
        <fullName evidence="4">Longitudinals lacking protein-like</fullName>
    </submittedName>
</protein>
<evidence type="ECO:0000313" key="4">
    <source>
        <dbReference type="EMBL" id="ODM96424.1"/>
    </source>
</evidence>
<comment type="caution">
    <text evidence="4">The sequence shown here is derived from an EMBL/GenBank/DDBJ whole genome shotgun (WGS) entry which is preliminary data.</text>
</comment>
<keyword evidence="1" id="KW-0539">Nucleus</keyword>
<accession>A0A1D2MUD7</accession>
<dbReference type="InterPro" id="IPR011333">
    <property type="entry name" value="SKP1/BTB/POZ_sf"/>
</dbReference>
<feature type="region of interest" description="Disordered" evidence="2">
    <location>
        <begin position="209"/>
        <end position="244"/>
    </location>
</feature>
<dbReference type="Proteomes" id="UP000094527">
    <property type="component" value="Unassembled WGS sequence"/>
</dbReference>
<dbReference type="InterPro" id="IPR051095">
    <property type="entry name" value="Dros_DevTransReg"/>
</dbReference>
<feature type="region of interest" description="Disordered" evidence="2">
    <location>
        <begin position="135"/>
        <end position="186"/>
    </location>
</feature>
<evidence type="ECO:0000256" key="2">
    <source>
        <dbReference type="SAM" id="MobiDB-lite"/>
    </source>
</evidence>
<keyword evidence="5" id="KW-1185">Reference proteome</keyword>
<dbReference type="AlphaFoldDB" id="A0A1D2MUD7"/>
<dbReference type="SMART" id="SM00225">
    <property type="entry name" value="BTB"/>
    <property type="match status" value="1"/>
</dbReference>
<feature type="domain" description="BTB" evidence="3">
    <location>
        <begin position="32"/>
        <end position="97"/>
    </location>
</feature>
<dbReference type="GO" id="GO:0005634">
    <property type="term" value="C:nucleus"/>
    <property type="evidence" value="ECO:0007669"/>
    <property type="project" value="TreeGrafter"/>
</dbReference>
<dbReference type="GO" id="GO:0006357">
    <property type="term" value="P:regulation of transcription by RNA polymerase II"/>
    <property type="evidence" value="ECO:0007669"/>
    <property type="project" value="TreeGrafter"/>
</dbReference>
<dbReference type="Pfam" id="PF00651">
    <property type="entry name" value="BTB"/>
    <property type="match status" value="1"/>
</dbReference>
<evidence type="ECO:0000259" key="3">
    <source>
        <dbReference type="PROSITE" id="PS50097"/>
    </source>
</evidence>
<evidence type="ECO:0000313" key="5">
    <source>
        <dbReference type="Proteomes" id="UP000094527"/>
    </source>
</evidence>
<dbReference type="SUPFAM" id="SSF54695">
    <property type="entry name" value="POZ domain"/>
    <property type="match status" value="1"/>
</dbReference>
<dbReference type="PANTHER" id="PTHR23110">
    <property type="entry name" value="BTB DOMAIN TRANSCRIPTION FACTOR"/>
    <property type="match status" value="1"/>
</dbReference>
<gene>
    <name evidence="4" type="ORF">Ocin01_10270</name>
</gene>
<dbReference type="PROSITE" id="PS50097">
    <property type="entry name" value="BTB"/>
    <property type="match status" value="1"/>
</dbReference>
<organism evidence="4 5">
    <name type="scientific">Orchesella cincta</name>
    <name type="common">Springtail</name>
    <name type="synonym">Podura cincta</name>
    <dbReference type="NCBI Taxonomy" id="48709"/>
    <lineage>
        <taxon>Eukaryota</taxon>
        <taxon>Metazoa</taxon>
        <taxon>Ecdysozoa</taxon>
        <taxon>Arthropoda</taxon>
        <taxon>Hexapoda</taxon>
        <taxon>Collembola</taxon>
        <taxon>Entomobryomorpha</taxon>
        <taxon>Entomobryoidea</taxon>
        <taxon>Orchesellidae</taxon>
        <taxon>Orchesellinae</taxon>
        <taxon>Orchesella</taxon>
    </lineage>
</organism>
<dbReference type="PANTHER" id="PTHR23110:SF93">
    <property type="entry name" value="ZINC FINGER AND BTB DOMAIN-CONTAINING PROTEIN 14-LIKE PROTEIN"/>
    <property type="match status" value="1"/>
</dbReference>
<dbReference type="OMA" id="LEMVWET"/>
<proteinExistence type="predicted"/>
<dbReference type="OrthoDB" id="8291405at2759"/>
<name>A0A1D2MUD7_ORCCI</name>
<feature type="compositionally biased region" description="Polar residues" evidence="2">
    <location>
        <begin position="210"/>
        <end position="221"/>
    </location>
</feature>